<dbReference type="EC" id="5.3.3.2" evidence="2"/>
<evidence type="ECO:0000313" key="3">
    <source>
        <dbReference type="Proteomes" id="UP000254060"/>
    </source>
</evidence>
<dbReference type="RefSeq" id="WP_029334077.1">
    <property type="nucleotide sequence ID" value="NZ_UGGP01000001.1"/>
</dbReference>
<keyword evidence="2" id="KW-0413">Isomerase</keyword>
<gene>
    <name evidence="2" type="primary">idi_1</name>
    <name evidence="2" type="ORF">NCTC13163_00219</name>
</gene>
<feature type="domain" description="Nudix hydrolase" evidence="1">
    <location>
        <begin position="28"/>
        <end position="162"/>
    </location>
</feature>
<dbReference type="Gene3D" id="3.90.79.10">
    <property type="entry name" value="Nucleoside Triphosphate Pyrophosphohydrolase"/>
    <property type="match status" value="1"/>
</dbReference>
<sequence>MIEFITVVDERRKKIGLKPRADVHRDGDWHETFHCWVVEGERLFLQRRSDTKQDFPGLYDITAAGHLAAGETVRDGVREIREEIGLEVTLDQLTALGVFEDVIETETFIDREFAHTYVYSYAGEPFTLDAAEVADLVTIDRERFAALVTGDVEAVEATSVLTEETFNVTCASLVPHPTSYWNDVMTGIKAFADERHD</sequence>
<dbReference type="SUPFAM" id="SSF55811">
    <property type="entry name" value="Nudix"/>
    <property type="match status" value="1"/>
</dbReference>
<dbReference type="OrthoDB" id="9780586at2"/>
<organism evidence="2 3">
    <name type="scientific">Exiguobacterium aurantiacum</name>
    <dbReference type="NCBI Taxonomy" id="33987"/>
    <lineage>
        <taxon>Bacteria</taxon>
        <taxon>Bacillati</taxon>
        <taxon>Bacillota</taxon>
        <taxon>Bacilli</taxon>
        <taxon>Bacillales</taxon>
        <taxon>Bacillales Family XII. Incertae Sedis</taxon>
        <taxon>Exiguobacterium</taxon>
    </lineage>
</organism>
<dbReference type="InterPro" id="IPR000086">
    <property type="entry name" value="NUDIX_hydrolase_dom"/>
</dbReference>
<dbReference type="CDD" id="cd04692">
    <property type="entry name" value="NUDIX_Hydrolase"/>
    <property type="match status" value="1"/>
</dbReference>
<evidence type="ECO:0000259" key="1">
    <source>
        <dbReference type="PROSITE" id="PS51462"/>
    </source>
</evidence>
<dbReference type="AlphaFoldDB" id="A0A377FPX7"/>
<dbReference type="Proteomes" id="UP000254060">
    <property type="component" value="Unassembled WGS sequence"/>
</dbReference>
<accession>A0A377FPX7</accession>
<dbReference type="PANTHER" id="PTHR10885:SF0">
    <property type="entry name" value="ISOPENTENYL-DIPHOSPHATE DELTA-ISOMERASE"/>
    <property type="match status" value="1"/>
</dbReference>
<dbReference type="Pfam" id="PF00293">
    <property type="entry name" value="NUDIX"/>
    <property type="match status" value="1"/>
</dbReference>
<dbReference type="InterPro" id="IPR015797">
    <property type="entry name" value="NUDIX_hydrolase-like_dom_sf"/>
</dbReference>
<dbReference type="EMBL" id="UGGP01000001">
    <property type="protein sequence ID" value="STO06879.1"/>
    <property type="molecule type" value="Genomic_DNA"/>
</dbReference>
<dbReference type="PROSITE" id="PS51462">
    <property type="entry name" value="NUDIX"/>
    <property type="match status" value="1"/>
</dbReference>
<name>A0A377FPX7_9BACL</name>
<protein>
    <submittedName>
        <fullName evidence="2">Isopentenyl-diphosphate Delta-isomerase</fullName>
        <ecNumber evidence="2">5.3.3.2</ecNumber>
    </submittedName>
</protein>
<reference evidence="2 3" key="1">
    <citation type="submission" date="2018-06" db="EMBL/GenBank/DDBJ databases">
        <authorList>
            <consortium name="Pathogen Informatics"/>
            <person name="Doyle S."/>
        </authorList>
    </citation>
    <scope>NUCLEOTIDE SEQUENCE [LARGE SCALE GENOMIC DNA]</scope>
    <source>
        <strain evidence="2 3">NCTC13163</strain>
    </source>
</reference>
<dbReference type="STRING" id="1397694.GCA_000702585_00739"/>
<proteinExistence type="predicted"/>
<dbReference type="PANTHER" id="PTHR10885">
    <property type="entry name" value="ISOPENTENYL-DIPHOSPHATE DELTA-ISOMERASE"/>
    <property type="match status" value="1"/>
</dbReference>
<evidence type="ECO:0000313" key="2">
    <source>
        <dbReference type="EMBL" id="STO06879.1"/>
    </source>
</evidence>
<dbReference type="GO" id="GO:0004452">
    <property type="term" value="F:isopentenyl-diphosphate delta-isomerase activity"/>
    <property type="evidence" value="ECO:0007669"/>
    <property type="project" value="UniProtKB-EC"/>
</dbReference>